<accession>A0A223P3G6</accession>
<keyword evidence="2" id="KW-0732">Signal</keyword>
<dbReference type="PANTHER" id="PTHR30203">
    <property type="entry name" value="OUTER MEMBRANE CATION EFFLUX PROTEIN"/>
    <property type="match status" value="1"/>
</dbReference>
<reference evidence="3 4" key="1">
    <citation type="submission" date="2017-08" db="EMBL/GenBank/DDBJ databases">
        <title>Complete genome sequence of Mucilaginibacter sp. strain BJC16-A31.</title>
        <authorList>
            <consortium name="Henan University of Science and Technology"/>
            <person name="You X."/>
        </authorList>
    </citation>
    <scope>NUCLEOTIDE SEQUENCE [LARGE SCALE GENOMIC DNA]</scope>
    <source>
        <strain evidence="3 4">BJC16-A31</strain>
    </source>
</reference>
<dbReference type="InterPro" id="IPR003423">
    <property type="entry name" value="OMP_efflux"/>
</dbReference>
<dbReference type="RefSeq" id="WP_094572590.1">
    <property type="nucleotide sequence ID" value="NZ_CP022743.1"/>
</dbReference>
<feature type="chain" id="PRO_5012488459" evidence="2">
    <location>
        <begin position="25"/>
        <end position="426"/>
    </location>
</feature>
<proteinExistence type="inferred from homology"/>
<evidence type="ECO:0000256" key="2">
    <source>
        <dbReference type="SAM" id="SignalP"/>
    </source>
</evidence>
<dbReference type="OrthoDB" id="9791261at2"/>
<protein>
    <submittedName>
        <fullName evidence="3">Outer membrane protein, cobalt-zinc-cadmium efflux system</fullName>
    </submittedName>
</protein>
<dbReference type="Pfam" id="PF02321">
    <property type="entry name" value="OEP"/>
    <property type="match status" value="2"/>
</dbReference>
<organism evidence="3 4">
    <name type="scientific">Mucilaginibacter xinganensis</name>
    <dbReference type="NCBI Taxonomy" id="1234841"/>
    <lineage>
        <taxon>Bacteria</taxon>
        <taxon>Pseudomonadati</taxon>
        <taxon>Bacteroidota</taxon>
        <taxon>Sphingobacteriia</taxon>
        <taxon>Sphingobacteriales</taxon>
        <taxon>Sphingobacteriaceae</taxon>
        <taxon>Mucilaginibacter</taxon>
    </lineage>
</organism>
<dbReference type="AlphaFoldDB" id="A0A223P3G6"/>
<dbReference type="SUPFAM" id="SSF56954">
    <property type="entry name" value="Outer membrane efflux proteins (OEP)"/>
    <property type="match status" value="1"/>
</dbReference>
<dbReference type="Gene3D" id="1.20.1600.10">
    <property type="entry name" value="Outer membrane efflux proteins (OEP)"/>
    <property type="match status" value="1"/>
</dbReference>
<dbReference type="Proteomes" id="UP000215002">
    <property type="component" value="Chromosome"/>
</dbReference>
<dbReference type="KEGG" id="muc:MuYL_4707"/>
<dbReference type="PANTHER" id="PTHR30203:SF23">
    <property type="entry name" value="OUTER MEMBRANE EFFLUX PROTEIN"/>
    <property type="match status" value="1"/>
</dbReference>
<comment type="similarity">
    <text evidence="1">Belongs to the outer membrane factor (OMF) (TC 1.B.17) family.</text>
</comment>
<sequence length="426" mass="48386">MFKRFVLIIILLQAGFFIATKAQAQSAASDTLKLSIKQAEDLFLKNNLQLIIQRYNIDNANAQVITARLFPNPDFNFSNGIHSNDVTDGPAYKDHSMGISQLFTTAGKRNKNIQLAKISVEQSKYQFFDLLRTLKFTLRNDFYTIYFQQQSASVYNQEITSLSKALTVFKAQYAKGNIAQKEVLRIQSQLYTLQAEYNNLQTGIDTVQSELKLLIKTPVATVIQPQADNEFEGKAIVASVPYQTMLDSAYVNRYDLKLAKSAVDYNNVNLQLQKATAVPDFSLSLNYDRLGSYGTNFLGAGIGFSLPFFNRNQGGIKQARIAIDQSKVQLQSQQDHVESDVASNYKSALRLENLYNSFDPAFKSDFNHLIQEVFKNYEKRNISLLEFLDFYDSYKTNTLQLNTLQLNRVTSLEQLNYVTGTPFFNK</sequence>
<evidence type="ECO:0000313" key="4">
    <source>
        <dbReference type="Proteomes" id="UP000215002"/>
    </source>
</evidence>
<gene>
    <name evidence="3" type="ORF">MuYL_4707</name>
</gene>
<dbReference type="EMBL" id="CP022743">
    <property type="protein sequence ID" value="ASU36590.1"/>
    <property type="molecule type" value="Genomic_DNA"/>
</dbReference>
<feature type="signal peptide" evidence="2">
    <location>
        <begin position="1"/>
        <end position="24"/>
    </location>
</feature>
<keyword evidence="4" id="KW-1185">Reference proteome</keyword>
<name>A0A223P3G6_9SPHI</name>
<evidence type="ECO:0000256" key="1">
    <source>
        <dbReference type="ARBA" id="ARBA00007613"/>
    </source>
</evidence>
<evidence type="ECO:0000313" key="3">
    <source>
        <dbReference type="EMBL" id="ASU36590.1"/>
    </source>
</evidence>
<dbReference type="GO" id="GO:0015562">
    <property type="term" value="F:efflux transmembrane transporter activity"/>
    <property type="evidence" value="ECO:0007669"/>
    <property type="project" value="InterPro"/>
</dbReference>
<dbReference type="InterPro" id="IPR010131">
    <property type="entry name" value="MdtP/NodT-like"/>
</dbReference>